<dbReference type="OrthoDB" id="6009192at2"/>
<proteinExistence type="predicted"/>
<gene>
    <name evidence="1" type="ORF">DZD52_20400</name>
</gene>
<protein>
    <submittedName>
        <fullName evidence="1">Uncharacterized protein</fullName>
    </submittedName>
</protein>
<reference evidence="1 2" key="1">
    <citation type="submission" date="2018-08" db="EMBL/GenBank/DDBJ databases">
        <title>Genome sequencing of X. nasturtii WHRI 8984.</title>
        <authorList>
            <person name="Studholme D.J."/>
            <person name="Mchugh J."/>
            <person name="Vicente J."/>
        </authorList>
    </citation>
    <scope>NUCLEOTIDE SEQUENCE [LARGE SCALE GENOMIC DNA]</scope>
    <source>
        <strain evidence="1 2">WHRI 8984</strain>
    </source>
</reference>
<dbReference type="Proteomes" id="UP000259570">
    <property type="component" value="Unassembled WGS sequence"/>
</dbReference>
<dbReference type="EMBL" id="QUZM01000079">
    <property type="protein sequence ID" value="RFF36765.1"/>
    <property type="molecule type" value="Genomic_DNA"/>
</dbReference>
<organism evidence="1 2">
    <name type="scientific">Xanthomonas nasturtii</name>
    <dbReference type="NCBI Taxonomy" id="1843581"/>
    <lineage>
        <taxon>Bacteria</taxon>
        <taxon>Pseudomonadati</taxon>
        <taxon>Pseudomonadota</taxon>
        <taxon>Gammaproteobacteria</taxon>
        <taxon>Lysobacterales</taxon>
        <taxon>Lysobacteraceae</taxon>
        <taxon>Xanthomonas</taxon>
    </lineage>
</organism>
<accession>A0A3E1KE61</accession>
<evidence type="ECO:0000313" key="2">
    <source>
        <dbReference type="Proteomes" id="UP000259570"/>
    </source>
</evidence>
<dbReference type="AlphaFoldDB" id="A0A3E1KE61"/>
<comment type="caution">
    <text evidence="1">The sequence shown here is derived from an EMBL/GenBank/DDBJ whole genome shotgun (WGS) entry which is preliminary data.</text>
</comment>
<sequence length="60" mass="6282">MRTVLNKTACKKLSGALISLFNKATSKPSGVVSLPIAGPVAAWMPPPSPHGRVNGVSRER</sequence>
<name>A0A3E1KE61_9XANT</name>
<evidence type="ECO:0000313" key="1">
    <source>
        <dbReference type="EMBL" id="RFF36765.1"/>
    </source>
</evidence>